<protein>
    <submittedName>
        <fullName evidence="6">Fungal-specific transcription factor domain-containing protein</fullName>
    </submittedName>
</protein>
<comment type="caution">
    <text evidence="6">The sequence shown here is derived from an EMBL/GenBank/DDBJ whole genome shotgun (WGS) entry which is preliminary data.</text>
</comment>
<dbReference type="InterPro" id="IPR007219">
    <property type="entry name" value="XnlR_reg_dom"/>
</dbReference>
<dbReference type="SMART" id="SM00066">
    <property type="entry name" value="GAL4"/>
    <property type="match status" value="1"/>
</dbReference>
<dbReference type="PANTHER" id="PTHR46910">
    <property type="entry name" value="TRANSCRIPTION FACTOR PDR1"/>
    <property type="match status" value="1"/>
</dbReference>
<dbReference type="EMBL" id="JAGMWT010000005">
    <property type="protein sequence ID" value="KAH7128156.1"/>
    <property type="molecule type" value="Genomic_DNA"/>
</dbReference>
<dbReference type="SMART" id="SM00906">
    <property type="entry name" value="Fungal_trans"/>
    <property type="match status" value="1"/>
</dbReference>
<evidence type="ECO:0000256" key="4">
    <source>
        <dbReference type="SAM" id="MobiDB-lite"/>
    </source>
</evidence>
<feature type="region of interest" description="Disordered" evidence="4">
    <location>
        <begin position="99"/>
        <end position="130"/>
    </location>
</feature>
<feature type="compositionally biased region" description="Polar residues" evidence="4">
    <location>
        <begin position="100"/>
        <end position="124"/>
    </location>
</feature>
<proteinExistence type="predicted"/>
<evidence type="ECO:0000256" key="1">
    <source>
        <dbReference type="ARBA" id="ARBA00022723"/>
    </source>
</evidence>
<evidence type="ECO:0000256" key="2">
    <source>
        <dbReference type="ARBA" id="ARBA00023242"/>
    </source>
</evidence>
<dbReference type="AlphaFoldDB" id="A0A9P9E185"/>
<dbReference type="PROSITE" id="PS00463">
    <property type="entry name" value="ZN2_CY6_FUNGAL_1"/>
    <property type="match status" value="1"/>
</dbReference>
<keyword evidence="7" id="KW-1185">Reference proteome</keyword>
<accession>A0A9P9E185</accession>
<dbReference type="PROSITE" id="PS50048">
    <property type="entry name" value="ZN2_CY6_FUNGAL_2"/>
    <property type="match status" value="1"/>
</dbReference>
<dbReference type="CDD" id="cd12148">
    <property type="entry name" value="fungal_TF_MHR"/>
    <property type="match status" value="1"/>
</dbReference>
<evidence type="ECO:0000313" key="6">
    <source>
        <dbReference type="EMBL" id="KAH7128156.1"/>
    </source>
</evidence>
<sequence length="764" mass="85669">MDSRDEMDLAGDDLSRVQRACDSCRSRKIRCDRGSPCSNCRASKLTCQTTAPAQKTQRQRVHISDEYERKIDRIEDRLAGIESVLEKLATKLTNLDIHTDQSTNSRSSKTGRSPHSTSDVNTGGTPAPFEGDTAMNIQSEFARELLEKAVGSTPSIGQNAEIKAALTMLQDMVSKQSALKSTSNDPQSFLPRELSNIDASKLERPPWSVVKQVLDDNDVFPAMCFSIIFPFLKPRKLYHAFEQVYDVPEESSSVRRVLVYGVLYNLFTEFNYYRIPGRNSTNYVQYSLQCKIQLQTAISQLELLMAPSYENIMALLLATSHAVEMCKPSLCWLVNSTAIVQAQSLGYHRISTMKDDSPEERASKVNTFWFLYMMDKTLSLRLGRAAAIQDWDISLPFLDPSNLETGEPSSRPSGFNQQVYWAKVAQIQGRLYEQLFSPASFLKPVQERAHIANELVLAMNQAWAERGDASVLEFVFQGTALQFTKRLASSSERVASSLESDPYYSAQTPIETGRDPTPAAAAKGIVESFGNIFHYSDIVVHYSTLTLIQRASSADNVTFNSDCLESARKSLKAHMKCSRQFNVKGNEEMWSGYVHWSLLQAPFTPFIVLFCNTIKHCNEQDLITLSDFVISLESVRATSEGAERLYKVCHLFLLVSKHYLEAKKQEAEAQRNTGTGTGTVGQDGFYTPNTQDNINQFDPYLSALGLLPNVQWPTGSYAPMPTDAFQVFDPNSVLQQNTVQEWFSGSRYIMGLMEDDVTMPDLNL</sequence>
<dbReference type="Pfam" id="PF04082">
    <property type="entry name" value="Fungal_trans"/>
    <property type="match status" value="1"/>
</dbReference>
<name>A0A9P9E185_9PLEO</name>
<dbReference type="SUPFAM" id="SSF57701">
    <property type="entry name" value="Zn2/Cys6 DNA-binding domain"/>
    <property type="match status" value="1"/>
</dbReference>
<dbReference type="Gene3D" id="4.10.240.10">
    <property type="entry name" value="Zn(2)-C6 fungal-type DNA-binding domain"/>
    <property type="match status" value="1"/>
</dbReference>
<dbReference type="InterPro" id="IPR001138">
    <property type="entry name" value="Zn2Cys6_DnaBD"/>
</dbReference>
<organism evidence="6 7">
    <name type="scientific">Dendryphion nanum</name>
    <dbReference type="NCBI Taxonomy" id="256645"/>
    <lineage>
        <taxon>Eukaryota</taxon>
        <taxon>Fungi</taxon>
        <taxon>Dikarya</taxon>
        <taxon>Ascomycota</taxon>
        <taxon>Pezizomycotina</taxon>
        <taxon>Dothideomycetes</taxon>
        <taxon>Pleosporomycetidae</taxon>
        <taxon>Pleosporales</taxon>
        <taxon>Torulaceae</taxon>
        <taxon>Dendryphion</taxon>
    </lineage>
</organism>
<keyword evidence="2" id="KW-0539">Nucleus</keyword>
<dbReference type="GO" id="GO:0003677">
    <property type="term" value="F:DNA binding"/>
    <property type="evidence" value="ECO:0007669"/>
    <property type="project" value="InterPro"/>
</dbReference>
<dbReference type="GO" id="GO:0000981">
    <property type="term" value="F:DNA-binding transcription factor activity, RNA polymerase II-specific"/>
    <property type="evidence" value="ECO:0007669"/>
    <property type="project" value="InterPro"/>
</dbReference>
<reference evidence="6" key="1">
    <citation type="journal article" date="2021" name="Nat. Commun.">
        <title>Genetic determinants of endophytism in the Arabidopsis root mycobiome.</title>
        <authorList>
            <person name="Mesny F."/>
            <person name="Miyauchi S."/>
            <person name="Thiergart T."/>
            <person name="Pickel B."/>
            <person name="Atanasova L."/>
            <person name="Karlsson M."/>
            <person name="Huettel B."/>
            <person name="Barry K.W."/>
            <person name="Haridas S."/>
            <person name="Chen C."/>
            <person name="Bauer D."/>
            <person name="Andreopoulos W."/>
            <person name="Pangilinan J."/>
            <person name="LaButti K."/>
            <person name="Riley R."/>
            <person name="Lipzen A."/>
            <person name="Clum A."/>
            <person name="Drula E."/>
            <person name="Henrissat B."/>
            <person name="Kohler A."/>
            <person name="Grigoriev I.V."/>
            <person name="Martin F.M."/>
            <person name="Hacquard S."/>
        </authorList>
    </citation>
    <scope>NUCLEOTIDE SEQUENCE</scope>
    <source>
        <strain evidence="6">MPI-CAGE-CH-0243</strain>
    </source>
</reference>
<dbReference type="Pfam" id="PF00172">
    <property type="entry name" value="Zn_clus"/>
    <property type="match status" value="1"/>
</dbReference>
<evidence type="ECO:0000256" key="3">
    <source>
        <dbReference type="SAM" id="Coils"/>
    </source>
</evidence>
<dbReference type="Proteomes" id="UP000700596">
    <property type="component" value="Unassembled WGS sequence"/>
</dbReference>
<evidence type="ECO:0000313" key="7">
    <source>
        <dbReference type="Proteomes" id="UP000700596"/>
    </source>
</evidence>
<keyword evidence="1" id="KW-0479">Metal-binding</keyword>
<dbReference type="CDD" id="cd00067">
    <property type="entry name" value="GAL4"/>
    <property type="match status" value="1"/>
</dbReference>
<dbReference type="InterPro" id="IPR036864">
    <property type="entry name" value="Zn2-C6_fun-type_DNA-bd_sf"/>
</dbReference>
<feature type="coiled-coil region" evidence="3">
    <location>
        <begin position="64"/>
        <end position="91"/>
    </location>
</feature>
<gene>
    <name evidence="6" type="ORF">B0J11DRAFT_263793</name>
</gene>
<keyword evidence="3" id="KW-0175">Coiled coil</keyword>
<dbReference type="GO" id="GO:0008270">
    <property type="term" value="F:zinc ion binding"/>
    <property type="evidence" value="ECO:0007669"/>
    <property type="project" value="InterPro"/>
</dbReference>
<dbReference type="OrthoDB" id="103819at2759"/>
<evidence type="ECO:0000259" key="5">
    <source>
        <dbReference type="PROSITE" id="PS50048"/>
    </source>
</evidence>
<dbReference type="InterPro" id="IPR050987">
    <property type="entry name" value="AtrR-like"/>
</dbReference>
<feature type="domain" description="Zn(2)-C6 fungal-type" evidence="5">
    <location>
        <begin position="20"/>
        <end position="49"/>
    </location>
</feature>
<dbReference type="PANTHER" id="PTHR46910:SF5">
    <property type="entry name" value="ZN(II)2CYS6 TRANSCRIPTION FACTOR (EUROFUNG)"/>
    <property type="match status" value="1"/>
</dbReference>
<dbReference type="GO" id="GO:0006351">
    <property type="term" value="P:DNA-templated transcription"/>
    <property type="evidence" value="ECO:0007669"/>
    <property type="project" value="InterPro"/>
</dbReference>